<dbReference type="PROSITE" id="PS50142">
    <property type="entry name" value="RNASE_3_2"/>
    <property type="match status" value="1"/>
</dbReference>
<reference evidence="3" key="1">
    <citation type="journal article" date="2012" name="PLoS Genet.">
        <title>The genomes of the fungal plant pathogens Cladosporium fulvum and Dothistroma septosporum reveal adaptation to different hosts and lifestyles but also signatures of common ancestry.</title>
        <authorList>
            <person name="de Wit P.J.G.M."/>
            <person name="van der Burgt A."/>
            <person name="Oekmen B."/>
            <person name="Stergiopoulos I."/>
            <person name="Abd-Elsalam K.A."/>
            <person name="Aerts A.L."/>
            <person name="Bahkali A.H."/>
            <person name="Beenen H.G."/>
            <person name="Chettri P."/>
            <person name="Cox M.P."/>
            <person name="Datema E."/>
            <person name="de Vries R.P."/>
            <person name="Dhillon B."/>
            <person name="Ganley A.R."/>
            <person name="Griffiths S.A."/>
            <person name="Guo Y."/>
            <person name="Hamelin R.C."/>
            <person name="Henrissat B."/>
            <person name="Kabir M.S."/>
            <person name="Jashni M.K."/>
            <person name="Kema G."/>
            <person name="Klaubauf S."/>
            <person name="Lapidus A."/>
            <person name="Levasseur A."/>
            <person name="Lindquist E."/>
            <person name="Mehrabi R."/>
            <person name="Ohm R.A."/>
            <person name="Owen T.J."/>
            <person name="Salamov A."/>
            <person name="Schwelm A."/>
            <person name="Schijlen E."/>
            <person name="Sun H."/>
            <person name="van den Burg H.A."/>
            <person name="van Ham R.C.H.J."/>
            <person name="Zhang S."/>
            <person name="Goodwin S.B."/>
            <person name="Grigoriev I.V."/>
            <person name="Collemare J."/>
            <person name="Bradshaw R.E."/>
        </authorList>
    </citation>
    <scope>NUCLEOTIDE SEQUENCE [LARGE SCALE GENOMIC DNA]</scope>
    <source>
        <strain evidence="3">NZE10 / CBS 128990</strain>
    </source>
</reference>
<dbReference type="Proteomes" id="UP000016933">
    <property type="component" value="Unassembled WGS sequence"/>
</dbReference>
<dbReference type="eggNOG" id="ENOG502SSJ0">
    <property type="taxonomic scope" value="Eukaryota"/>
</dbReference>
<evidence type="ECO:0000259" key="1">
    <source>
        <dbReference type="PROSITE" id="PS50142"/>
    </source>
</evidence>
<dbReference type="HOGENOM" id="CLU_000907_3_2_1"/>
<dbReference type="OMA" id="HHTMANK"/>
<dbReference type="GO" id="GO:0006396">
    <property type="term" value="P:RNA processing"/>
    <property type="evidence" value="ECO:0007669"/>
    <property type="project" value="InterPro"/>
</dbReference>
<name>N1PJU0_DOTSN</name>
<proteinExistence type="predicted"/>
<dbReference type="SUPFAM" id="SSF69065">
    <property type="entry name" value="RNase III domain-like"/>
    <property type="match status" value="1"/>
</dbReference>
<dbReference type="InterPro" id="IPR036389">
    <property type="entry name" value="RNase_III_sf"/>
</dbReference>
<accession>N1PJU0</accession>
<evidence type="ECO:0000313" key="2">
    <source>
        <dbReference type="EMBL" id="EME42662.1"/>
    </source>
</evidence>
<dbReference type="STRING" id="675120.N1PJU0"/>
<protein>
    <recommendedName>
        <fullName evidence="1">RNase III domain-containing protein</fullName>
    </recommendedName>
</protein>
<sequence length="197" mass="21445">MGWSGSPMSTFDHNRSASFPNPAIQGGRQILLKCPSLARLDCEVVHHTMANKFIQAKIDLETILGYSFEDDDILREALWAAGPGSAGTRKFLEGNKMLALVGDTAMKTILLHHSYTKGRMRGETDRAMQSALCNANLNNVGRANAVGQYIVLNNINSTVSKNMMATTVEAVFGAVFEDSGMDLEAMRRGMIGFGLLE</sequence>
<reference evidence="2 3" key="2">
    <citation type="journal article" date="2012" name="PLoS Pathog.">
        <title>Diverse lifestyles and strategies of plant pathogenesis encoded in the genomes of eighteen Dothideomycetes fungi.</title>
        <authorList>
            <person name="Ohm R.A."/>
            <person name="Feau N."/>
            <person name="Henrissat B."/>
            <person name="Schoch C.L."/>
            <person name="Horwitz B.A."/>
            <person name="Barry K.W."/>
            <person name="Condon B.J."/>
            <person name="Copeland A.C."/>
            <person name="Dhillon B."/>
            <person name="Glaser F."/>
            <person name="Hesse C.N."/>
            <person name="Kosti I."/>
            <person name="LaButti K."/>
            <person name="Lindquist E.A."/>
            <person name="Lucas S."/>
            <person name="Salamov A.A."/>
            <person name="Bradshaw R.E."/>
            <person name="Ciuffetti L."/>
            <person name="Hamelin R.C."/>
            <person name="Kema G.H.J."/>
            <person name="Lawrence C."/>
            <person name="Scott J.A."/>
            <person name="Spatafora J.W."/>
            <person name="Turgeon B.G."/>
            <person name="de Wit P.J.G.M."/>
            <person name="Zhong S."/>
            <person name="Goodwin S.B."/>
            <person name="Grigoriev I.V."/>
        </authorList>
    </citation>
    <scope>NUCLEOTIDE SEQUENCE [LARGE SCALE GENOMIC DNA]</scope>
    <source>
        <strain evidence="3">NZE10 / CBS 128990</strain>
    </source>
</reference>
<evidence type="ECO:0000313" key="3">
    <source>
        <dbReference type="Proteomes" id="UP000016933"/>
    </source>
</evidence>
<feature type="domain" description="RNase III" evidence="1">
    <location>
        <begin position="60"/>
        <end position="180"/>
    </location>
</feature>
<dbReference type="GO" id="GO:0004525">
    <property type="term" value="F:ribonuclease III activity"/>
    <property type="evidence" value="ECO:0007669"/>
    <property type="project" value="InterPro"/>
</dbReference>
<keyword evidence="3" id="KW-1185">Reference proteome</keyword>
<dbReference type="Gene3D" id="1.10.1520.10">
    <property type="entry name" value="Ribonuclease III domain"/>
    <property type="match status" value="1"/>
</dbReference>
<dbReference type="OrthoDB" id="67027at2759"/>
<dbReference type="AlphaFoldDB" id="N1PJU0"/>
<dbReference type="InterPro" id="IPR000999">
    <property type="entry name" value="RNase_III_dom"/>
</dbReference>
<gene>
    <name evidence="2" type="ORF">DOTSEDRAFT_73478</name>
</gene>
<dbReference type="EMBL" id="KB446541">
    <property type="protein sequence ID" value="EME42662.1"/>
    <property type="molecule type" value="Genomic_DNA"/>
</dbReference>
<organism evidence="2 3">
    <name type="scientific">Dothistroma septosporum (strain NZE10 / CBS 128990)</name>
    <name type="common">Red band needle blight fungus</name>
    <name type="synonym">Mycosphaerella pini</name>
    <dbReference type="NCBI Taxonomy" id="675120"/>
    <lineage>
        <taxon>Eukaryota</taxon>
        <taxon>Fungi</taxon>
        <taxon>Dikarya</taxon>
        <taxon>Ascomycota</taxon>
        <taxon>Pezizomycotina</taxon>
        <taxon>Dothideomycetes</taxon>
        <taxon>Dothideomycetidae</taxon>
        <taxon>Mycosphaerellales</taxon>
        <taxon>Mycosphaerellaceae</taxon>
        <taxon>Dothistroma</taxon>
    </lineage>
</organism>